<dbReference type="GeneID" id="42305924"/>
<dbReference type="InterPro" id="IPR006480">
    <property type="entry name" value="Phage_holin_4_1"/>
</dbReference>
<evidence type="ECO:0000256" key="5">
    <source>
        <dbReference type="ARBA" id="ARBA00023600"/>
    </source>
</evidence>
<sequence length="161" mass="17673">MKNNAIAFPLFGTAGGTFIPVFHFLYGEGPTRFAIMVLYLGLIGLDWIAGYRASKIDGSYASEYGINGAFPTAFLLLMPAVGHLIDGILGMPGIAFGFLTAAFALHIWKSMTANAIRAGWEKWVPEWAMSTVSDEVEHKLARARERIKRKTDMLNDEDKGA</sequence>
<evidence type="ECO:0000313" key="9">
    <source>
        <dbReference type="Proteomes" id="UP000037269"/>
    </source>
</evidence>
<keyword evidence="4 6" id="KW-0472">Membrane</keyword>
<dbReference type="AlphaFoldDB" id="A0A0D1V0R3"/>
<comment type="subcellular location">
    <subcellularLocation>
        <location evidence="1">Membrane</location>
        <topology evidence="1">Multi-pass membrane protein</topology>
    </subcellularLocation>
</comment>
<reference evidence="8 10" key="2">
    <citation type="submission" date="2016-10" db="EMBL/GenBank/DDBJ databases">
        <authorList>
            <person name="de Groot N.N."/>
        </authorList>
    </citation>
    <scope>NUCLEOTIDE SEQUENCE [LARGE SCALE GENOMIC DNA]</scope>
    <source>
        <strain evidence="8 10">DSM 2895</strain>
    </source>
</reference>
<dbReference type="EMBL" id="LGUG01000004">
    <property type="protein sequence ID" value="KON98498.1"/>
    <property type="molecule type" value="Genomic_DNA"/>
</dbReference>
<protein>
    <submittedName>
        <fullName evidence="8">Phage-related holin (Lysis protein)</fullName>
    </submittedName>
</protein>
<keyword evidence="3 6" id="KW-1133">Transmembrane helix</keyword>
<dbReference type="RefSeq" id="WP_043067447.1">
    <property type="nucleotide sequence ID" value="NZ_BJOA01000377.1"/>
</dbReference>
<proteinExistence type="inferred from homology"/>
<organism evidence="7 9">
    <name type="scientific">Aneurinibacillus migulanus</name>
    <name type="common">Bacillus migulanus</name>
    <dbReference type="NCBI Taxonomy" id="47500"/>
    <lineage>
        <taxon>Bacteria</taxon>
        <taxon>Bacillati</taxon>
        <taxon>Bacillota</taxon>
        <taxon>Bacilli</taxon>
        <taxon>Bacillales</taxon>
        <taxon>Paenibacillaceae</taxon>
        <taxon>Aneurinibacillus group</taxon>
        <taxon>Aneurinibacillus</taxon>
    </lineage>
</organism>
<feature type="transmembrane region" description="Helical" evidence="6">
    <location>
        <begin position="64"/>
        <end position="82"/>
    </location>
</feature>
<feature type="transmembrane region" description="Helical" evidence="6">
    <location>
        <begin position="33"/>
        <end position="52"/>
    </location>
</feature>
<accession>A0A0D1V0R3</accession>
<comment type="similarity">
    <text evidence="5">Belongs to the bacteriophage holin family. Cp-1 holin subfamily.</text>
</comment>
<evidence type="ECO:0000256" key="3">
    <source>
        <dbReference type="ARBA" id="ARBA00022989"/>
    </source>
</evidence>
<dbReference type="Pfam" id="PF05105">
    <property type="entry name" value="Phage_holin_4_1"/>
    <property type="match status" value="1"/>
</dbReference>
<name>A0A0D1V0R3_ANEMI</name>
<dbReference type="EMBL" id="FNED01000055">
    <property type="protein sequence ID" value="SDK42988.1"/>
    <property type="molecule type" value="Genomic_DNA"/>
</dbReference>
<keyword evidence="2 6" id="KW-0812">Transmembrane</keyword>
<reference evidence="7 9" key="1">
    <citation type="submission" date="2015-07" db="EMBL/GenBank/DDBJ databases">
        <title>Fjat-14205 dsm 2895.</title>
        <authorList>
            <person name="Liu B."/>
            <person name="Wang J."/>
            <person name="Zhu Y."/>
            <person name="Liu G."/>
            <person name="Chen Q."/>
            <person name="Chen Z."/>
            <person name="Lan J."/>
            <person name="Che J."/>
            <person name="Ge C."/>
            <person name="Shi H."/>
            <person name="Pan Z."/>
            <person name="Liu X."/>
        </authorList>
    </citation>
    <scope>NUCLEOTIDE SEQUENCE [LARGE SCALE GENOMIC DNA]</scope>
    <source>
        <strain evidence="7 9">DSM 2895</strain>
    </source>
</reference>
<evidence type="ECO:0000313" key="10">
    <source>
        <dbReference type="Proteomes" id="UP000182836"/>
    </source>
</evidence>
<feature type="transmembrane region" description="Helical" evidence="6">
    <location>
        <begin position="7"/>
        <end position="27"/>
    </location>
</feature>
<dbReference type="GO" id="GO:0016020">
    <property type="term" value="C:membrane"/>
    <property type="evidence" value="ECO:0007669"/>
    <property type="project" value="UniProtKB-SubCell"/>
</dbReference>
<evidence type="ECO:0000256" key="2">
    <source>
        <dbReference type="ARBA" id="ARBA00022692"/>
    </source>
</evidence>
<evidence type="ECO:0000256" key="6">
    <source>
        <dbReference type="SAM" id="Phobius"/>
    </source>
</evidence>
<keyword evidence="9" id="KW-1185">Reference proteome</keyword>
<feature type="transmembrane region" description="Helical" evidence="6">
    <location>
        <begin position="88"/>
        <end position="108"/>
    </location>
</feature>
<dbReference type="OrthoDB" id="2885993at2"/>
<evidence type="ECO:0000313" key="7">
    <source>
        <dbReference type="EMBL" id="KON98498.1"/>
    </source>
</evidence>
<gene>
    <name evidence="7" type="ORF">AF333_12110</name>
    <name evidence="8" type="ORF">SAMN04487909_1553</name>
</gene>
<evidence type="ECO:0000256" key="1">
    <source>
        <dbReference type="ARBA" id="ARBA00004141"/>
    </source>
</evidence>
<dbReference type="Proteomes" id="UP000037269">
    <property type="component" value="Unassembled WGS sequence"/>
</dbReference>
<dbReference type="PATRIC" id="fig|47500.8.peg.2262"/>
<dbReference type="Proteomes" id="UP000182836">
    <property type="component" value="Unassembled WGS sequence"/>
</dbReference>
<evidence type="ECO:0000313" key="8">
    <source>
        <dbReference type="EMBL" id="SDK42988.1"/>
    </source>
</evidence>
<evidence type="ECO:0000256" key="4">
    <source>
        <dbReference type="ARBA" id="ARBA00023136"/>
    </source>
</evidence>